<keyword evidence="6 8" id="KW-0472">Membrane</keyword>
<keyword evidence="4" id="KW-0813">Transport</keyword>
<evidence type="ECO:0000313" key="10">
    <source>
        <dbReference type="Proteomes" id="UP000663824"/>
    </source>
</evidence>
<gene>
    <name evidence="9" type="ORF">MBJ925_LOCUS12383</name>
</gene>
<dbReference type="EMBL" id="CAJNRE010005631">
    <property type="protein sequence ID" value="CAF2047423.1"/>
    <property type="molecule type" value="Genomic_DNA"/>
</dbReference>
<sequence>MGKHRYDNRRRSVVILDAGYVSIRTDDIFASSKLFGLHGKKLFCVIAIVVTLFTVSFINLTCLVWIMYKLDWSPFHKNRSTVFHYDKSNQQVQLHEQAIMDETVYTVTIEDSLPIDLISGNQMDVYGEHNSILFDDNQISMNTESFYMKNDSLVDFTNLQSFKFHDKIKTRIRLDRVNSRHIHSRNLNISTNHHLTVSNVNKIHISGTNLTIEANRFNRHSLLRFADNPRRKKSIYHPQRTSNGNIDFHFNSLYLDLLQLPSVENADRSESVIYRICICNTTYLLLWSFAHQPSQMADMTPTHKDRTFAAAAGISPTPRNTPPDTPTRHQSESEKHPEKQISLPLAAYTIIFVEGCERFCYYGLKAVLLLYLMHFLHLNKDSATVGYHLFSFACYFTPTIGAILSDGYIGRYWTILILSIIYLGGTFILTLTAIPTIGGKQLAGPIVGLLLISFGTGGIKPCVSTFGADQISLNNPKALSRYFSFFYFAINFGSVMSTIITPILRSEVQCFGYDCYALAFGIPGLLVFTAIVIFLLGTPLYKRVPPKENIIVRFVAIIFRAIRNSSFGSKSHERREHWVYYADDTYSVHDIEDVHSVLRVFLLLTPIPIFYALYDQSGSRWTYQASLMNGNLGPLGTIEPDQMQALNSILVLILIPLFEEVIYPAFARYKILEKPLKRMICGMVVMIFAFIAAGTLQAAIEIKADSHVIRTHTQIFNGYSCAININANQTLEPREIIDFPCSKLFENRFAVTSTCDQAKNSYKLSTNETCPTFLTISQTNDDASGTQITITPFSNAFSYERIPNEYALLRLVSLDGKQTNLITTPNKYKYDIKQKLFPTEYQTVLGAEYQLRDETDKDRISVEKFKISTAAVYTALTYTTNDNKLHVTVFEDARSHKVHMLWQTVQYLLLTIAEILVSITGLIFAYSQSPKRYKSVIMSAWLFTTAIGDLIVAVVAETRVVRNQSIEFFLFSGLMTFGVVVFAALASFYKEYMPPHHESEDQQLIIYPNAVETEDEIRLSK</sequence>
<evidence type="ECO:0000256" key="6">
    <source>
        <dbReference type="ARBA" id="ARBA00023136"/>
    </source>
</evidence>
<dbReference type="Proteomes" id="UP000663824">
    <property type="component" value="Unassembled WGS sequence"/>
</dbReference>
<evidence type="ECO:0000256" key="4">
    <source>
        <dbReference type="ARBA" id="ARBA00022856"/>
    </source>
</evidence>
<evidence type="ECO:0000313" key="9">
    <source>
        <dbReference type="EMBL" id="CAF2047423.1"/>
    </source>
</evidence>
<dbReference type="InterPro" id="IPR018456">
    <property type="entry name" value="PTR2_symporter_CS"/>
</dbReference>
<feature type="transmembrane region" description="Helical" evidence="8">
    <location>
        <begin position="938"/>
        <end position="956"/>
    </location>
</feature>
<feature type="transmembrane region" description="Helical" evidence="8">
    <location>
        <begin position="412"/>
        <end position="437"/>
    </location>
</feature>
<dbReference type="PROSITE" id="PS01022">
    <property type="entry name" value="PTR2_1"/>
    <property type="match status" value="1"/>
</dbReference>
<dbReference type="InterPro" id="IPR036259">
    <property type="entry name" value="MFS_trans_sf"/>
</dbReference>
<dbReference type="AlphaFoldDB" id="A0A816PG22"/>
<evidence type="ECO:0000256" key="5">
    <source>
        <dbReference type="ARBA" id="ARBA00022989"/>
    </source>
</evidence>
<feature type="transmembrane region" description="Helical" evidence="8">
    <location>
        <begin position="484"/>
        <end position="504"/>
    </location>
</feature>
<evidence type="ECO:0000256" key="1">
    <source>
        <dbReference type="ARBA" id="ARBA00004141"/>
    </source>
</evidence>
<evidence type="ECO:0000256" key="7">
    <source>
        <dbReference type="SAM" id="MobiDB-lite"/>
    </source>
</evidence>
<dbReference type="CDD" id="cd17347">
    <property type="entry name" value="MFS_SLC15A1_2_like"/>
    <property type="match status" value="1"/>
</dbReference>
<dbReference type="Pfam" id="PF00854">
    <property type="entry name" value="PTR2"/>
    <property type="match status" value="2"/>
</dbReference>
<dbReference type="PANTHER" id="PTHR11654">
    <property type="entry name" value="OLIGOPEPTIDE TRANSPORTER-RELATED"/>
    <property type="match status" value="1"/>
</dbReference>
<feature type="transmembrane region" description="Helical" evidence="8">
    <location>
        <begin position="42"/>
        <end position="68"/>
    </location>
</feature>
<evidence type="ECO:0000256" key="8">
    <source>
        <dbReference type="SAM" id="Phobius"/>
    </source>
</evidence>
<keyword evidence="3 8" id="KW-0812">Transmembrane</keyword>
<feature type="region of interest" description="Disordered" evidence="7">
    <location>
        <begin position="312"/>
        <end position="338"/>
    </location>
</feature>
<reference evidence="9" key="1">
    <citation type="submission" date="2021-02" db="EMBL/GenBank/DDBJ databases">
        <authorList>
            <person name="Nowell W R."/>
        </authorList>
    </citation>
    <scope>NUCLEOTIDE SEQUENCE</scope>
</reference>
<feature type="transmembrane region" description="Helical" evidence="8">
    <location>
        <begin position="968"/>
        <end position="989"/>
    </location>
</feature>
<keyword evidence="4" id="KW-0571">Peptide transport</keyword>
<keyword evidence="4" id="KW-0653">Protein transport</keyword>
<protein>
    <submittedName>
        <fullName evidence="9">Uncharacterized protein</fullName>
    </submittedName>
</protein>
<name>A0A816PG22_9BILA</name>
<feature type="transmembrane region" description="Helical" evidence="8">
    <location>
        <begin position="443"/>
        <end position="463"/>
    </location>
</feature>
<evidence type="ECO:0000256" key="3">
    <source>
        <dbReference type="ARBA" id="ARBA00022692"/>
    </source>
</evidence>
<evidence type="ECO:0000256" key="2">
    <source>
        <dbReference type="ARBA" id="ARBA00005982"/>
    </source>
</evidence>
<comment type="caution">
    <text evidence="9">The sequence shown here is derived from an EMBL/GenBank/DDBJ whole genome shotgun (WGS) entry which is preliminary data.</text>
</comment>
<dbReference type="GO" id="GO:0016020">
    <property type="term" value="C:membrane"/>
    <property type="evidence" value="ECO:0007669"/>
    <property type="project" value="UniProtKB-SubCell"/>
</dbReference>
<dbReference type="SUPFAM" id="SSF103473">
    <property type="entry name" value="MFS general substrate transporter"/>
    <property type="match status" value="1"/>
</dbReference>
<feature type="transmembrane region" description="Helical" evidence="8">
    <location>
        <begin position="907"/>
        <end position="926"/>
    </location>
</feature>
<keyword evidence="5 8" id="KW-1133">Transmembrane helix</keyword>
<organism evidence="9 10">
    <name type="scientific">Rotaria magnacalcarata</name>
    <dbReference type="NCBI Taxonomy" id="392030"/>
    <lineage>
        <taxon>Eukaryota</taxon>
        <taxon>Metazoa</taxon>
        <taxon>Spiralia</taxon>
        <taxon>Gnathifera</taxon>
        <taxon>Rotifera</taxon>
        <taxon>Eurotatoria</taxon>
        <taxon>Bdelloidea</taxon>
        <taxon>Philodinida</taxon>
        <taxon>Philodinidae</taxon>
        <taxon>Rotaria</taxon>
    </lineage>
</organism>
<dbReference type="GO" id="GO:0006857">
    <property type="term" value="P:oligopeptide transport"/>
    <property type="evidence" value="ECO:0007669"/>
    <property type="project" value="InterPro"/>
</dbReference>
<dbReference type="Gene3D" id="1.20.1250.20">
    <property type="entry name" value="MFS general substrate transporter like domains"/>
    <property type="match status" value="2"/>
</dbReference>
<dbReference type="GO" id="GO:0022857">
    <property type="term" value="F:transmembrane transporter activity"/>
    <property type="evidence" value="ECO:0007669"/>
    <property type="project" value="InterPro"/>
</dbReference>
<feature type="compositionally biased region" description="Basic and acidic residues" evidence="7">
    <location>
        <begin position="326"/>
        <end position="338"/>
    </location>
</feature>
<comment type="subcellular location">
    <subcellularLocation>
        <location evidence="1">Membrane</location>
        <topology evidence="1">Multi-pass membrane protein</topology>
    </subcellularLocation>
</comment>
<feature type="transmembrane region" description="Helical" evidence="8">
    <location>
        <begin position="516"/>
        <end position="537"/>
    </location>
</feature>
<comment type="similarity">
    <text evidence="2">Belongs to the major facilitator superfamily. Proton-dependent oligopeptide transporter (POT/PTR) (TC 2.A.17) family.</text>
</comment>
<proteinExistence type="inferred from homology"/>
<dbReference type="InterPro" id="IPR000109">
    <property type="entry name" value="POT_fam"/>
</dbReference>
<feature type="transmembrane region" description="Helical" evidence="8">
    <location>
        <begin position="679"/>
        <end position="700"/>
    </location>
</feature>
<accession>A0A816PG22</accession>
<feature type="transmembrane region" description="Helical" evidence="8">
    <location>
        <begin position="645"/>
        <end position="667"/>
    </location>
</feature>
<feature type="transmembrane region" description="Helical" evidence="8">
    <location>
        <begin position="385"/>
        <end position="405"/>
    </location>
</feature>